<evidence type="ECO:0000313" key="2">
    <source>
        <dbReference type="EMBL" id="GEU34221.1"/>
    </source>
</evidence>
<feature type="compositionally biased region" description="Polar residues" evidence="1">
    <location>
        <begin position="404"/>
        <end position="415"/>
    </location>
</feature>
<organism evidence="2">
    <name type="scientific">Tanacetum cinerariifolium</name>
    <name type="common">Dalmatian daisy</name>
    <name type="synonym">Chrysanthemum cinerariifolium</name>
    <dbReference type="NCBI Taxonomy" id="118510"/>
    <lineage>
        <taxon>Eukaryota</taxon>
        <taxon>Viridiplantae</taxon>
        <taxon>Streptophyta</taxon>
        <taxon>Embryophyta</taxon>
        <taxon>Tracheophyta</taxon>
        <taxon>Spermatophyta</taxon>
        <taxon>Magnoliopsida</taxon>
        <taxon>eudicotyledons</taxon>
        <taxon>Gunneridae</taxon>
        <taxon>Pentapetalae</taxon>
        <taxon>asterids</taxon>
        <taxon>campanulids</taxon>
        <taxon>Asterales</taxon>
        <taxon>Asteraceae</taxon>
        <taxon>Asteroideae</taxon>
        <taxon>Anthemideae</taxon>
        <taxon>Anthemidinae</taxon>
        <taxon>Tanacetum</taxon>
    </lineage>
</organism>
<protein>
    <submittedName>
        <fullName evidence="2">Retrotransposon Orf1</fullName>
    </submittedName>
</protein>
<dbReference type="EMBL" id="BKCJ010000553">
    <property type="protein sequence ID" value="GEU34221.1"/>
    <property type="molecule type" value="Genomic_DNA"/>
</dbReference>
<name>A0A6L2JBG5_TANCI</name>
<reference evidence="2" key="1">
    <citation type="journal article" date="2019" name="Sci. Rep.">
        <title>Draft genome of Tanacetum cinerariifolium, the natural source of mosquito coil.</title>
        <authorList>
            <person name="Yamashiro T."/>
            <person name="Shiraishi A."/>
            <person name="Satake H."/>
            <person name="Nakayama K."/>
        </authorList>
    </citation>
    <scope>NUCLEOTIDE SEQUENCE</scope>
</reference>
<accession>A0A6L2JBG5</accession>
<feature type="region of interest" description="Disordered" evidence="1">
    <location>
        <begin position="404"/>
        <end position="426"/>
    </location>
</feature>
<proteinExistence type="predicted"/>
<feature type="region of interest" description="Disordered" evidence="1">
    <location>
        <begin position="121"/>
        <end position="147"/>
    </location>
</feature>
<feature type="region of interest" description="Disordered" evidence="1">
    <location>
        <begin position="338"/>
        <end position="364"/>
    </location>
</feature>
<sequence>MGLQGIANMYIELFEVGSRGVTLVWTIARGGRHVNSAGFVWRETLFFKEYKFKVIKNGNKDPKKTIGTSEETNEPTLVEEKLDRRNEIKARGTLLMALPNKDQLKFHSYQDEKLLMEAVEKSTSSTNEADTTASGVSTAHTQSTTVNSTSVDNVSDAVLFAFLASRVYGRKTIPMETPIENALIAQDGIGGYDRSYQAEEEIPTNYAFMALTSLGSSSSFESEENRSDKVYHVVPSPLTGNYMPPKRDLRLIDKHFKSLSVDVISNITPSDVKTVKTIDVNHKCMFSTEEPKPVMKNNFSPLIIEDWHSDDDSKVEISPTFKVKTVKPSIERIKYVKTAREPIKNEESPKQQKRHPRGNQQNWNNLMSQRLGSNFKMINKARYVCGSFEHLQYVCDKKDVRPMRTNSNRVNNKTFANKFPHPHPKRGFVPQAVLTRLGKINTAGASVNTAAKPVNTVGSKSTVKNPRLKSKSYKRGHSQDTRPNNKFLANKNSIFNKKVNTVRVNGSTASDRAVVSGNMIREGNPQQKEYKEKGVINSGCSRIAPDLEVSRARGFVHRPLQLQSLAYGNPISQILLI</sequence>
<feature type="region of interest" description="Disordered" evidence="1">
    <location>
        <begin position="456"/>
        <end position="486"/>
    </location>
</feature>
<evidence type="ECO:0000256" key="1">
    <source>
        <dbReference type="SAM" id="MobiDB-lite"/>
    </source>
</evidence>
<gene>
    <name evidence="2" type="ORF">Tci_006199</name>
</gene>
<dbReference type="AlphaFoldDB" id="A0A6L2JBG5"/>
<comment type="caution">
    <text evidence="2">The sequence shown here is derived from an EMBL/GenBank/DDBJ whole genome shotgun (WGS) entry which is preliminary data.</text>
</comment>
<feature type="compositionally biased region" description="Basic residues" evidence="1">
    <location>
        <begin position="466"/>
        <end position="476"/>
    </location>
</feature>
<feature type="compositionally biased region" description="Basic and acidic residues" evidence="1">
    <location>
        <begin position="338"/>
        <end position="350"/>
    </location>
</feature>